<name>A0A1V0SC45_9VIRU</name>
<organism evidence="1">
    <name type="scientific">Catovirus CTV1</name>
    <dbReference type="NCBI Taxonomy" id="1977631"/>
    <lineage>
        <taxon>Viruses</taxon>
        <taxon>Varidnaviria</taxon>
        <taxon>Bamfordvirae</taxon>
        <taxon>Nucleocytoviricota</taxon>
        <taxon>Megaviricetes</taxon>
        <taxon>Imitervirales</taxon>
        <taxon>Mimiviridae</taxon>
        <taxon>Klosneuvirinae</taxon>
        <taxon>Catovirus</taxon>
    </lineage>
</organism>
<protein>
    <submittedName>
        <fullName evidence="1">Uncharacterized protein</fullName>
    </submittedName>
</protein>
<accession>A0A1V0SC45</accession>
<sequence length="102" mass="12596">MEKKTKKTDLVDKFILMYPQLKKDKKKIINYLFNDKKEEQTKEHVLEKFYHKDNCYYRDKIGLIRDSQMELVGVYDVLNGQYNYFFFDDLKKYKVLEDIKFD</sequence>
<evidence type="ECO:0000313" key="1">
    <source>
        <dbReference type="EMBL" id="ARF09251.1"/>
    </source>
</evidence>
<gene>
    <name evidence="1" type="ORF">Catovirus_2_200</name>
</gene>
<reference evidence="1" key="1">
    <citation type="journal article" date="2017" name="Science">
        <title>Giant viruses with an expanded complement of translation system components.</title>
        <authorList>
            <person name="Schulz F."/>
            <person name="Yutin N."/>
            <person name="Ivanova N.N."/>
            <person name="Ortega D.R."/>
            <person name="Lee T.K."/>
            <person name="Vierheilig J."/>
            <person name="Daims H."/>
            <person name="Horn M."/>
            <person name="Wagner M."/>
            <person name="Jensen G.J."/>
            <person name="Kyrpides N.C."/>
            <person name="Koonin E.V."/>
            <person name="Woyke T."/>
        </authorList>
    </citation>
    <scope>NUCLEOTIDE SEQUENCE</scope>
    <source>
        <strain evidence="1">CTV1</strain>
    </source>
</reference>
<dbReference type="EMBL" id="KY684084">
    <property type="protein sequence ID" value="ARF09251.1"/>
    <property type="molecule type" value="Genomic_DNA"/>
</dbReference>
<proteinExistence type="predicted"/>